<dbReference type="AlphaFoldDB" id="A0AAV6UBE3"/>
<keyword evidence="3" id="KW-1185">Reference proteome</keyword>
<proteinExistence type="predicted"/>
<organism evidence="2 3">
    <name type="scientific">Oedothorax gibbosus</name>
    <dbReference type="NCBI Taxonomy" id="931172"/>
    <lineage>
        <taxon>Eukaryota</taxon>
        <taxon>Metazoa</taxon>
        <taxon>Ecdysozoa</taxon>
        <taxon>Arthropoda</taxon>
        <taxon>Chelicerata</taxon>
        <taxon>Arachnida</taxon>
        <taxon>Araneae</taxon>
        <taxon>Araneomorphae</taxon>
        <taxon>Entelegynae</taxon>
        <taxon>Araneoidea</taxon>
        <taxon>Linyphiidae</taxon>
        <taxon>Erigoninae</taxon>
        <taxon>Oedothorax</taxon>
    </lineage>
</organism>
<comment type="caution">
    <text evidence="2">The sequence shown here is derived from an EMBL/GenBank/DDBJ whole genome shotgun (WGS) entry which is preliminary data.</text>
</comment>
<evidence type="ECO:0000313" key="2">
    <source>
        <dbReference type="EMBL" id="KAG8181517.1"/>
    </source>
</evidence>
<dbReference type="Gene3D" id="6.20.40.10">
    <property type="match status" value="1"/>
</dbReference>
<reference evidence="2 3" key="1">
    <citation type="journal article" date="2022" name="Nat. Ecol. Evol.">
        <title>A masculinizing supergene underlies an exaggerated male reproductive morph in a spider.</title>
        <authorList>
            <person name="Hendrickx F."/>
            <person name="De Corte Z."/>
            <person name="Sonet G."/>
            <person name="Van Belleghem S.M."/>
            <person name="Kostlbacher S."/>
            <person name="Vangestel C."/>
        </authorList>
    </citation>
    <scope>NUCLEOTIDE SEQUENCE [LARGE SCALE GENOMIC DNA]</scope>
    <source>
        <strain evidence="2">W744_W776</strain>
    </source>
</reference>
<dbReference type="InterPro" id="IPR036186">
    <property type="entry name" value="Serpin_sf"/>
</dbReference>
<feature type="non-terminal residue" evidence="2">
    <location>
        <position position="1"/>
    </location>
</feature>
<evidence type="ECO:0000313" key="3">
    <source>
        <dbReference type="Proteomes" id="UP000827092"/>
    </source>
</evidence>
<gene>
    <name evidence="2" type="ORF">JTE90_027503</name>
</gene>
<name>A0AAV6UBE3_9ARAC</name>
<dbReference type="Proteomes" id="UP000827092">
    <property type="component" value="Unassembled WGS sequence"/>
</dbReference>
<accession>A0AAV6UBE3</accession>
<sequence length="94" mass="9960">VIHKAVLEVDEEGSEAAAATGAAMDGCFGPKYSKESPTPLHIISSLHKHSSQDICNPDSAPSNKKRDNDPLLPIESDVPVASAPYPLLDEKGRP</sequence>
<feature type="region of interest" description="Disordered" evidence="1">
    <location>
        <begin position="46"/>
        <end position="94"/>
    </location>
</feature>
<protein>
    <submittedName>
        <fullName evidence="2">Uncharacterized protein</fullName>
    </submittedName>
</protein>
<dbReference type="EMBL" id="JAFNEN010000510">
    <property type="protein sequence ID" value="KAG8181517.1"/>
    <property type="molecule type" value="Genomic_DNA"/>
</dbReference>
<evidence type="ECO:0000256" key="1">
    <source>
        <dbReference type="SAM" id="MobiDB-lite"/>
    </source>
</evidence>
<dbReference type="SUPFAM" id="SSF56574">
    <property type="entry name" value="Serpins"/>
    <property type="match status" value="1"/>
</dbReference>